<accession>A0A1M6PHR8</accession>
<proteinExistence type="predicted"/>
<name>A0A1M6PHR8_9FIRM</name>
<dbReference type="Proteomes" id="UP000184536">
    <property type="component" value="Unassembled WGS sequence"/>
</dbReference>
<evidence type="ECO:0000259" key="1">
    <source>
        <dbReference type="Pfam" id="PF09860"/>
    </source>
</evidence>
<sequence>MDTDFTITLEEQEKILRTYFKEGLEGPLHGFPSKERRKIIILKHIMKGFKSNQRYTEKEVNEILKQVFQDYVMLRRYLVDYGFMERTEDGLTYWVKDGKQL</sequence>
<organism evidence="2 3">
    <name type="scientific">Geosporobacter subterraneus DSM 17957</name>
    <dbReference type="NCBI Taxonomy" id="1121919"/>
    <lineage>
        <taxon>Bacteria</taxon>
        <taxon>Bacillati</taxon>
        <taxon>Bacillota</taxon>
        <taxon>Clostridia</taxon>
        <taxon>Peptostreptococcales</taxon>
        <taxon>Thermotaleaceae</taxon>
        <taxon>Geosporobacter</taxon>
    </lineage>
</organism>
<dbReference type="InterPro" id="IPR018656">
    <property type="entry name" value="DUF2087"/>
</dbReference>
<dbReference type="AlphaFoldDB" id="A0A1M6PHR8"/>
<dbReference type="EMBL" id="FQZV01000070">
    <property type="protein sequence ID" value="SHK07488.1"/>
    <property type="molecule type" value="Genomic_DNA"/>
</dbReference>
<keyword evidence="3" id="KW-1185">Reference proteome</keyword>
<dbReference type="STRING" id="1121919.SAMN02745975_03585"/>
<dbReference type="RefSeq" id="WP_207650462.1">
    <property type="nucleotide sequence ID" value="NZ_FQZV01000070.1"/>
</dbReference>
<protein>
    <recommendedName>
        <fullName evidence="1">DUF2087 domain-containing protein</fullName>
    </recommendedName>
</protein>
<feature type="domain" description="DUF2087" evidence="1">
    <location>
        <begin position="28"/>
        <end position="95"/>
    </location>
</feature>
<evidence type="ECO:0000313" key="3">
    <source>
        <dbReference type="Proteomes" id="UP000184536"/>
    </source>
</evidence>
<dbReference type="Pfam" id="PF09860">
    <property type="entry name" value="DUF2087"/>
    <property type="match status" value="1"/>
</dbReference>
<reference evidence="3" key="1">
    <citation type="submission" date="2016-11" db="EMBL/GenBank/DDBJ databases">
        <authorList>
            <person name="Varghese N."/>
            <person name="Submissions S."/>
        </authorList>
    </citation>
    <scope>NUCLEOTIDE SEQUENCE [LARGE SCALE GENOMIC DNA]</scope>
    <source>
        <strain evidence="3">DSM 17957</strain>
    </source>
</reference>
<evidence type="ECO:0000313" key="2">
    <source>
        <dbReference type="EMBL" id="SHK07488.1"/>
    </source>
</evidence>
<gene>
    <name evidence="2" type="ORF">SAMN02745975_03585</name>
</gene>